<dbReference type="PATRIC" id="fig|1365176.7.peg.788"/>
<reference evidence="2 3" key="1">
    <citation type="journal article" date="2013" name="Genome Announc.">
        <title>Complete Genomic Sequence of 'Thermofilum adornatus' Strain 1910bT, a Hyperthermophilic Anaerobic Organotrophic Crenarchaeon.</title>
        <authorList>
            <person name="Dominova I.N."/>
            <person name="Kublanov I.V."/>
            <person name="Podosokorskaya O.A."/>
            <person name="Derbikova K.S."/>
            <person name="Patrushev M.V."/>
            <person name="Toshchakov S.V."/>
        </authorList>
    </citation>
    <scope>NUCLEOTIDE SEQUENCE [LARGE SCALE GENOMIC DNA]</scope>
    <source>
        <strain evidence="3">1910b</strain>
    </source>
</reference>
<evidence type="ECO:0000313" key="3">
    <source>
        <dbReference type="Proteomes" id="UP000015543"/>
    </source>
</evidence>
<evidence type="ECO:0000313" key="2">
    <source>
        <dbReference type="EMBL" id="AGT35163.1"/>
    </source>
</evidence>
<dbReference type="AlphaFoldDB" id="S5ZDR0"/>
<dbReference type="HOGENOM" id="CLU_159103_0_0_2"/>
<dbReference type="KEGG" id="thb:N186_04020"/>
<evidence type="ECO:0000256" key="1">
    <source>
        <dbReference type="SAM" id="MobiDB-lite"/>
    </source>
</evidence>
<feature type="region of interest" description="Disordered" evidence="1">
    <location>
        <begin position="1"/>
        <end position="21"/>
    </location>
</feature>
<accession>S5ZDR0</accession>
<organism evidence="2 3">
    <name type="scientific">Thermofilum adornatum</name>
    <dbReference type="NCBI Taxonomy" id="1365176"/>
    <lineage>
        <taxon>Archaea</taxon>
        <taxon>Thermoproteota</taxon>
        <taxon>Thermoprotei</taxon>
        <taxon>Thermofilales</taxon>
        <taxon>Thermofilaceae</taxon>
        <taxon>Thermofilum</taxon>
    </lineage>
</organism>
<proteinExistence type="predicted"/>
<keyword evidence="3" id="KW-1185">Reference proteome</keyword>
<dbReference type="EMBL" id="CP006646">
    <property type="protein sequence ID" value="AGT35163.1"/>
    <property type="molecule type" value="Genomic_DNA"/>
</dbReference>
<sequence length="130" mass="14912">MFRKYMKELSPTITKGEEPGSEDSLRIMVAKNGVRTLALSLLRRLKQDKEDNQRKYAEYVLEVDIDQPETAASLSMKIQDYDMVPSLGWLAEPVITTTNSVRENGFERTVELILEGIKSFIMSKVKLERL</sequence>
<protein>
    <submittedName>
        <fullName evidence="2">Uncharacterized protein</fullName>
    </submittedName>
</protein>
<dbReference type="Proteomes" id="UP000015543">
    <property type="component" value="Chromosome"/>
</dbReference>
<gene>
    <name evidence="2" type="ORF">N186_04020</name>
</gene>
<name>S5ZDR0_9CREN</name>